<reference evidence="2" key="2">
    <citation type="journal article" date="2024" name="Plant">
        <title>Genomic evolution and insights into agronomic trait innovations of Sesamum species.</title>
        <authorList>
            <person name="Miao H."/>
            <person name="Wang L."/>
            <person name="Qu L."/>
            <person name="Liu H."/>
            <person name="Sun Y."/>
            <person name="Le M."/>
            <person name="Wang Q."/>
            <person name="Wei S."/>
            <person name="Zheng Y."/>
            <person name="Lin W."/>
            <person name="Duan Y."/>
            <person name="Cao H."/>
            <person name="Xiong S."/>
            <person name="Wang X."/>
            <person name="Wei L."/>
            <person name="Li C."/>
            <person name="Ma Q."/>
            <person name="Ju M."/>
            <person name="Zhao R."/>
            <person name="Li G."/>
            <person name="Mu C."/>
            <person name="Tian Q."/>
            <person name="Mei H."/>
            <person name="Zhang T."/>
            <person name="Gao T."/>
            <person name="Zhang H."/>
        </authorList>
    </citation>
    <scope>NUCLEOTIDE SEQUENCE</scope>
    <source>
        <strain evidence="2">G02</strain>
    </source>
</reference>
<protein>
    <submittedName>
        <fullName evidence="2">Mediator of RNA polymerase II transcription subunitB</fullName>
    </submittedName>
</protein>
<dbReference type="GO" id="GO:0016592">
    <property type="term" value="C:mediator complex"/>
    <property type="evidence" value="ECO:0007669"/>
    <property type="project" value="InterPro"/>
</dbReference>
<keyword evidence="1" id="KW-0812">Transmembrane</keyword>
<dbReference type="GO" id="GO:2000762">
    <property type="term" value="P:regulation of phenylpropanoid metabolic process"/>
    <property type="evidence" value="ECO:0007669"/>
    <property type="project" value="InterPro"/>
</dbReference>
<dbReference type="EMBL" id="JACGWJ010000005">
    <property type="protein sequence ID" value="KAL0419934.1"/>
    <property type="molecule type" value="Genomic_DNA"/>
</dbReference>
<name>A0AAW2URP1_SESRA</name>
<dbReference type="InterPro" id="IPR039638">
    <property type="entry name" value="MED33A/B"/>
</dbReference>
<organism evidence="2">
    <name type="scientific">Sesamum radiatum</name>
    <name type="common">Black benniseed</name>
    <dbReference type="NCBI Taxonomy" id="300843"/>
    <lineage>
        <taxon>Eukaryota</taxon>
        <taxon>Viridiplantae</taxon>
        <taxon>Streptophyta</taxon>
        <taxon>Embryophyta</taxon>
        <taxon>Tracheophyta</taxon>
        <taxon>Spermatophyta</taxon>
        <taxon>Magnoliopsida</taxon>
        <taxon>eudicotyledons</taxon>
        <taxon>Gunneridae</taxon>
        <taxon>Pentapetalae</taxon>
        <taxon>asterids</taxon>
        <taxon>lamiids</taxon>
        <taxon>Lamiales</taxon>
        <taxon>Pedaliaceae</taxon>
        <taxon>Sesamum</taxon>
    </lineage>
</organism>
<accession>A0AAW2URP1</accession>
<feature type="transmembrane region" description="Helical" evidence="1">
    <location>
        <begin position="167"/>
        <end position="188"/>
    </location>
</feature>
<comment type="caution">
    <text evidence="2">The sequence shown here is derived from an EMBL/GenBank/DDBJ whole genome shotgun (WGS) entry which is preliminary data.</text>
</comment>
<keyword evidence="1" id="KW-0472">Membrane</keyword>
<reference evidence="2" key="1">
    <citation type="submission" date="2020-06" db="EMBL/GenBank/DDBJ databases">
        <authorList>
            <person name="Li T."/>
            <person name="Hu X."/>
            <person name="Zhang T."/>
            <person name="Song X."/>
            <person name="Zhang H."/>
            <person name="Dai N."/>
            <person name="Sheng W."/>
            <person name="Hou X."/>
            <person name="Wei L."/>
        </authorList>
    </citation>
    <scope>NUCLEOTIDE SEQUENCE</scope>
    <source>
        <strain evidence="2">G02</strain>
        <tissue evidence="2">Leaf</tissue>
    </source>
</reference>
<evidence type="ECO:0000256" key="1">
    <source>
        <dbReference type="SAM" id="Phobius"/>
    </source>
</evidence>
<proteinExistence type="predicted"/>
<dbReference type="PANTHER" id="PTHR33739">
    <property type="entry name" value="OS07G0681500 PROTEIN"/>
    <property type="match status" value="1"/>
</dbReference>
<sequence length="192" mass="20990">MHAVKDIANSGLPRDQMEKLKKTKYNMKYGQVSLSAAMSQVKIAASLGASLVWITAQRRRIRRHGCNAGWLCTRILHHISGTFAWGVDLASPASKRRPTVLGKHLEFLASALDGKISLGCNKATWRAYVTGYLSLMVSCTPSWMLEVDVEVLKRVSKGLKQWNEEELALALLGISGIGAMGSAAEMIIESGF</sequence>
<keyword evidence="1" id="KW-1133">Transmembrane helix</keyword>
<evidence type="ECO:0000313" key="2">
    <source>
        <dbReference type="EMBL" id="KAL0419934.1"/>
    </source>
</evidence>
<dbReference type="PANTHER" id="PTHR33739:SF7">
    <property type="entry name" value="MEDIATOR OF RNA POLYMERASE II TRANSCRIPTION SUBUNIT 33B"/>
    <property type="match status" value="1"/>
</dbReference>
<gene>
    <name evidence="2" type="ORF">Sradi_1406900</name>
</gene>
<feature type="transmembrane region" description="Helical" evidence="1">
    <location>
        <begin position="32"/>
        <end position="54"/>
    </location>
</feature>
<dbReference type="AlphaFoldDB" id="A0AAW2URP1"/>